<dbReference type="Pfam" id="PF01381">
    <property type="entry name" value="HTH_3"/>
    <property type="match status" value="1"/>
</dbReference>
<feature type="domain" description="HTH cro/C1-type" evidence="2">
    <location>
        <begin position="5"/>
        <end position="59"/>
    </location>
</feature>
<keyword evidence="1" id="KW-0238">DNA-binding</keyword>
<reference evidence="3 4" key="1">
    <citation type="submission" date="2024-11" db="EMBL/GenBank/DDBJ databases">
        <authorList>
            <person name="Heng Y.C."/>
            <person name="Lim A.C.H."/>
            <person name="Lee J.K.Y."/>
            <person name="Kittelmann S."/>
        </authorList>
    </citation>
    <scope>NUCLEOTIDE SEQUENCE [LARGE SCALE GENOMIC DNA]</scope>
    <source>
        <strain evidence="3 4">WILCCON 0114</strain>
    </source>
</reference>
<dbReference type="PANTHER" id="PTHR46558">
    <property type="entry name" value="TRACRIPTIONAL REGULATORY PROTEIN-RELATED-RELATED"/>
    <property type="match status" value="1"/>
</dbReference>
<proteinExistence type="predicted"/>
<accession>A0ABW8TFT5</accession>
<dbReference type="RefSeq" id="WP_406787510.1">
    <property type="nucleotide sequence ID" value="NZ_JBJIAA010000008.1"/>
</dbReference>
<sequence length="66" mass="7729">MKNKIRALREQFGFTQQDLAEKVHVSRQTIISLENGKYNPSITLAHSISKTFKMTIEEIFIFEEEL</sequence>
<organism evidence="3 4">
    <name type="scientific">Clostridium neuense</name>
    <dbReference type="NCBI Taxonomy" id="1728934"/>
    <lineage>
        <taxon>Bacteria</taxon>
        <taxon>Bacillati</taxon>
        <taxon>Bacillota</taxon>
        <taxon>Clostridia</taxon>
        <taxon>Eubacteriales</taxon>
        <taxon>Clostridiaceae</taxon>
        <taxon>Clostridium</taxon>
    </lineage>
</organism>
<dbReference type="InterPro" id="IPR010982">
    <property type="entry name" value="Lambda_DNA-bd_dom_sf"/>
</dbReference>
<dbReference type="SUPFAM" id="SSF47413">
    <property type="entry name" value="lambda repressor-like DNA-binding domains"/>
    <property type="match status" value="1"/>
</dbReference>
<dbReference type="PROSITE" id="PS50943">
    <property type="entry name" value="HTH_CROC1"/>
    <property type="match status" value="1"/>
</dbReference>
<dbReference type="SMART" id="SM00530">
    <property type="entry name" value="HTH_XRE"/>
    <property type="match status" value="1"/>
</dbReference>
<evidence type="ECO:0000256" key="1">
    <source>
        <dbReference type="ARBA" id="ARBA00023125"/>
    </source>
</evidence>
<evidence type="ECO:0000313" key="4">
    <source>
        <dbReference type="Proteomes" id="UP001623592"/>
    </source>
</evidence>
<name>A0ABW8TFT5_9CLOT</name>
<keyword evidence="4" id="KW-1185">Reference proteome</keyword>
<dbReference type="CDD" id="cd00093">
    <property type="entry name" value="HTH_XRE"/>
    <property type="match status" value="1"/>
</dbReference>
<protein>
    <submittedName>
        <fullName evidence="3">Helix-turn-helix transcriptional regulator</fullName>
    </submittedName>
</protein>
<comment type="caution">
    <text evidence="3">The sequence shown here is derived from an EMBL/GenBank/DDBJ whole genome shotgun (WGS) entry which is preliminary data.</text>
</comment>
<dbReference type="InterPro" id="IPR001387">
    <property type="entry name" value="Cro/C1-type_HTH"/>
</dbReference>
<dbReference type="EMBL" id="JBJIAA010000008">
    <property type="protein sequence ID" value="MFL0250845.1"/>
    <property type="molecule type" value="Genomic_DNA"/>
</dbReference>
<dbReference type="Gene3D" id="1.10.260.40">
    <property type="entry name" value="lambda repressor-like DNA-binding domains"/>
    <property type="match status" value="1"/>
</dbReference>
<gene>
    <name evidence="3" type="ORF">ACJDT4_10470</name>
</gene>
<dbReference type="PANTHER" id="PTHR46558:SF4">
    <property type="entry name" value="DNA-BIDING PHAGE PROTEIN"/>
    <property type="match status" value="1"/>
</dbReference>
<dbReference type="Proteomes" id="UP001623592">
    <property type="component" value="Unassembled WGS sequence"/>
</dbReference>
<evidence type="ECO:0000259" key="2">
    <source>
        <dbReference type="PROSITE" id="PS50943"/>
    </source>
</evidence>
<evidence type="ECO:0000313" key="3">
    <source>
        <dbReference type="EMBL" id="MFL0250845.1"/>
    </source>
</evidence>